<dbReference type="GO" id="GO:0008017">
    <property type="term" value="F:microtubule binding"/>
    <property type="evidence" value="ECO:0007669"/>
    <property type="project" value="InterPro"/>
</dbReference>
<keyword evidence="4 11" id="KW-0493">Microtubule</keyword>
<evidence type="ECO:0000256" key="10">
    <source>
        <dbReference type="PROSITE-ProRule" id="PRU00283"/>
    </source>
</evidence>
<feature type="binding site" evidence="10">
    <location>
        <begin position="135"/>
        <end position="142"/>
    </location>
    <ligand>
        <name>ATP</name>
        <dbReference type="ChEBI" id="CHEBI:30616"/>
    </ligand>
</feature>
<keyword evidence="2" id="KW-0963">Cytoplasm</keyword>
<dbReference type="Pfam" id="PF00225">
    <property type="entry name" value="Kinesin"/>
    <property type="match status" value="1"/>
</dbReference>
<dbReference type="InterPro" id="IPR027417">
    <property type="entry name" value="P-loop_NTPase"/>
</dbReference>
<evidence type="ECO:0000259" key="13">
    <source>
        <dbReference type="PROSITE" id="PS50067"/>
    </source>
</evidence>
<dbReference type="InterPro" id="IPR019821">
    <property type="entry name" value="Kinesin_motor_CS"/>
</dbReference>
<evidence type="ECO:0000256" key="1">
    <source>
        <dbReference type="ARBA" id="ARBA00004186"/>
    </source>
</evidence>
<evidence type="ECO:0000313" key="14">
    <source>
        <dbReference type="Proteomes" id="UP000694846"/>
    </source>
</evidence>
<evidence type="ECO:0000256" key="3">
    <source>
        <dbReference type="ARBA" id="ARBA00022553"/>
    </source>
</evidence>
<dbReference type="GO" id="GO:0072686">
    <property type="term" value="C:mitotic spindle"/>
    <property type="evidence" value="ECO:0007669"/>
    <property type="project" value="TreeGrafter"/>
</dbReference>
<proteinExistence type="inferred from homology"/>
<dbReference type="GO" id="GO:0090307">
    <property type="term" value="P:mitotic spindle assembly"/>
    <property type="evidence" value="ECO:0007669"/>
    <property type="project" value="TreeGrafter"/>
</dbReference>
<dbReference type="PROSITE" id="PS00411">
    <property type="entry name" value="KINESIN_MOTOR_1"/>
    <property type="match status" value="1"/>
</dbReference>
<dbReference type="PROSITE" id="PS50067">
    <property type="entry name" value="KINESIN_MOTOR_2"/>
    <property type="match status" value="1"/>
</dbReference>
<keyword evidence="3" id="KW-0597">Phosphoprotein</keyword>
<comment type="subcellular location">
    <subcellularLocation>
        <location evidence="1">Cytoplasm</location>
        <location evidence="1">Cytoskeleton</location>
        <location evidence="1">Spindle</location>
    </subcellularLocation>
</comment>
<evidence type="ECO:0000256" key="7">
    <source>
        <dbReference type="ARBA" id="ARBA00023054"/>
    </source>
</evidence>
<dbReference type="RefSeq" id="XP_025405939.1">
    <property type="nucleotide sequence ID" value="XM_025550154.1"/>
</dbReference>
<dbReference type="GO" id="GO:0007018">
    <property type="term" value="P:microtubule-based movement"/>
    <property type="evidence" value="ECO:0007669"/>
    <property type="project" value="InterPro"/>
</dbReference>
<dbReference type="PANTHER" id="PTHR47970">
    <property type="entry name" value="KINESIN-LIKE PROTEIN KIF11"/>
    <property type="match status" value="1"/>
</dbReference>
<comment type="similarity">
    <text evidence="10 11">Belongs to the TRAFAC class myosin-kinesin ATPase superfamily. Kinesin family.</text>
</comment>
<dbReference type="GO" id="GO:0005876">
    <property type="term" value="C:spindle microtubule"/>
    <property type="evidence" value="ECO:0007669"/>
    <property type="project" value="TreeGrafter"/>
</dbReference>
<dbReference type="AlphaFoldDB" id="A0A8B8F552"/>
<keyword evidence="14" id="KW-1185">Reference proteome</keyword>
<gene>
    <name evidence="15" type="primary">LOC112680144</name>
</gene>
<reference evidence="15" key="1">
    <citation type="submission" date="2025-08" db="UniProtKB">
        <authorList>
            <consortium name="RefSeq"/>
        </authorList>
    </citation>
    <scope>IDENTIFICATION</scope>
    <source>
        <tissue evidence="15">Whole body</tissue>
    </source>
</reference>
<feature type="coiled-coil region" evidence="12">
    <location>
        <begin position="739"/>
        <end position="773"/>
    </location>
</feature>
<keyword evidence="9" id="KW-0206">Cytoskeleton</keyword>
<feature type="coiled-coil region" evidence="12">
    <location>
        <begin position="618"/>
        <end position="687"/>
    </location>
</feature>
<evidence type="ECO:0000256" key="9">
    <source>
        <dbReference type="ARBA" id="ARBA00023212"/>
    </source>
</evidence>
<dbReference type="SMART" id="SM00129">
    <property type="entry name" value="KISc"/>
    <property type="match status" value="1"/>
</dbReference>
<evidence type="ECO:0000256" key="5">
    <source>
        <dbReference type="ARBA" id="ARBA00022741"/>
    </source>
</evidence>
<evidence type="ECO:0000313" key="15">
    <source>
        <dbReference type="RefSeq" id="XP_025405939.1"/>
    </source>
</evidence>
<dbReference type="InterPro" id="IPR047149">
    <property type="entry name" value="KIF11-like"/>
</dbReference>
<dbReference type="GO" id="GO:0005634">
    <property type="term" value="C:nucleus"/>
    <property type="evidence" value="ECO:0007669"/>
    <property type="project" value="TreeGrafter"/>
</dbReference>
<keyword evidence="5 10" id="KW-0547">Nucleotide-binding</keyword>
<evidence type="ECO:0000256" key="6">
    <source>
        <dbReference type="ARBA" id="ARBA00022840"/>
    </source>
</evidence>
<dbReference type="PANTHER" id="PTHR47970:SF29">
    <property type="entry name" value="KINESIN FAMILY MEMBER 20B"/>
    <property type="match status" value="1"/>
</dbReference>
<dbReference type="GO" id="GO:0008574">
    <property type="term" value="F:plus-end-directed microtubule motor activity"/>
    <property type="evidence" value="ECO:0007669"/>
    <property type="project" value="TreeGrafter"/>
</dbReference>
<sequence length="976" mass="112752">MNDSRENHSTGSYVEPRVPSITGFGQRKINGKPKIVLNYSLEKCNDNSGTPKIDVCLRLKPRTFSIPSNEVDTLTILSDNTVACSSGNAREDVIEYMFSSVFGPEVDQKKFFDTWIYDKVLRFLNGNNELLFAYGTTNAGKTYTIHGNLNDPGIIPRTLLLVFNTLNNKLMAQCKYKPDKVIAAHILDENLIKVEESFRNNILNNWCNEKIQEGLKSSVSQIDEGQTIHSMDHLTNNDITKMFDLIKDVDNVTLDHGDVFYTVWVSYSEIYNESIYDLLVTCLPKQKRTPLKLSLDQDKNVYVRDLSHVFVRSAEEAYKVLTFGKNNLKIASNNLNKCSSRSHCIFTMKLMRVENVENPKTAVISSISFCDLAGSERLKKTLNIGDRLVESKNINTSLLVLNKCFSVLRENQKRGENNLVPYRESKLTQIFQTALTGCNKTGISMAVNVDTSPSLFEETKQVLFMSAIVRSITKSKTKTISKPRPSFVIWTANNCKNIDQTKSKLNSINEDENLDESNTEEEPMISYNDFEIRLKEEQTKLRQHLLSEFRVILDRNEKFYKEQKAASIKNRTEIYENKIKRLKDFYLEEIKERDEKLANFQSNPVSLNNHENDNKSTMENYEFRIGELEVQNEELLAELNALKNTQDMRHEELNAKNQEIDNYKIMLKEATTEYEQLEAVINEKNNRFDEIYQYLDEKDLEIERLTGSLEAKDNIITDMEQHQEEMITEAVEKQILKYMDEKLNTILSLENKIEKLQIKNNKYKETNSQIFQQYSTLRKQYLIMSKTLDEYKNSNEINSKLSVIFNYFFFIEKDLEIAKLQKQIEELEFKLKEVEVTEKKPMTKSIGILTDLSNIGSPMTKSTGILTDLSNIGSPLRYQTEYEEKENKIVKSESKSVRKCRTAKKDKKNLMPSYTLDDKMLDEAIDNIPYSTRKRKLFDSKSILAESATVPSDNILDSIPTPSRALFQISKLRVKK</sequence>
<evidence type="ECO:0000256" key="12">
    <source>
        <dbReference type="SAM" id="Coils"/>
    </source>
</evidence>
<protein>
    <recommendedName>
        <fullName evidence="11">Kinesin-like protein</fullName>
    </recommendedName>
</protein>
<dbReference type="GeneID" id="112680144"/>
<dbReference type="GO" id="GO:0005524">
    <property type="term" value="F:ATP binding"/>
    <property type="evidence" value="ECO:0007669"/>
    <property type="project" value="UniProtKB-UniRule"/>
</dbReference>
<dbReference type="GO" id="GO:0051231">
    <property type="term" value="P:spindle elongation"/>
    <property type="evidence" value="ECO:0007669"/>
    <property type="project" value="TreeGrafter"/>
</dbReference>
<evidence type="ECO:0000256" key="4">
    <source>
        <dbReference type="ARBA" id="ARBA00022701"/>
    </source>
</evidence>
<keyword evidence="8 10" id="KW-0505">Motor protein</keyword>
<evidence type="ECO:0000256" key="11">
    <source>
        <dbReference type="RuleBase" id="RU000394"/>
    </source>
</evidence>
<dbReference type="InterPro" id="IPR001752">
    <property type="entry name" value="Kinesin_motor_dom"/>
</dbReference>
<dbReference type="InterPro" id="IPR036961">
    <property type="entry name" value="Kinesin_motor_dom_sf"/>
</dbReference>
<evidence type="ECO:0000256" key="8">
    <source>
        <dbReference type="ARBA" id="ARBA00023175"/>
    </source>
</evidence>
<name>A0A8B8F552_9HEMI</name>
<dbReference type="SUPFAM" id="SSF52540">
    <property type="entry name" value="P-loop containing nucleoside triphosphate hydrolases"/>
    <property type="match status" value="1"/>
</dbReference>
<dbReference type="OrthoDB" id="123929at2759"/>
<accession>A0A8B8F552</accession>
<dbReference type="PRINTS" id="PR00380">
    <property type="entry name" value="KINESINHEAVY"/>
</dbReference>
<feature type="domain" description="Kinesin motor" evidence="13">
    <location>
        <begin position="52"/>
        <end position="472"/>
    </location>
</feature>
<organism evidence="14 15">
    <name type="scientific">Sipha flava</name>
    <name type="common">yellow sugarcane aphid</name>
    <dbReference type="NCBI Taxonomy" id="143950"/>
    <lineage>
        <taxon>Eukaryota</taxon>
        <taxon>Metazoa</taxon>
        <taxon>Ecdysozoa</taxon>
        <taxon>Arthropoda</taxon>
        <taxon>Hexapoda</taxon>
        <taxon>Insecta</taxon>
        <taxon>Pterygota</taxon>
        <taxon>Neoptera</taxon>
        <taxon>Paraneoptera</taxon>
        <taxon>Hemiptera</taxon>
        <taxon>Sternorrhyncha</taxon>
        <taxon>Aphidomorpha</taxon>
        <taxon>Aphidoidea</taxon>
        <taxon>Aphididae</taxon>
        <taxon>Sipha</taxon>
    </lineage>
</organism>
<keyword evidence="7 12" id="KW-0175">Coiled coil</keyword>
<keyword evidence="6 10" id="KW-0067">ATP-binding</keyword>
<feature type="coiled-coil region" evidence="12">
    <location>
        <begin position="810"/>
        <end position="840"/>
    </location>
</feature>
<evidence type="ECO:0000256" key="2">
    <source>
        <dbReference type="ARBA" id="ARBA00022490"/>
    </source>
</evidence>
<dbReference type="Gene3D" id="3.40.850.10">
    <property type="entry name" value="Kinesin motor domain"/>
    <property type="match status" value="1"/>
</dbReference>
<dbReference type="Proteomes" id="UP000694846">
    <property type="component" value="Unplaced"/>
</dbReference>